<dbReference type="InterPro" id="IPR002347">
    <property type="entry name" value="SDR_fam"/>
</dbReference>
<dbReference type="Proteomes" id="UP000092462">
    <property type="component" value="Unassembled WGS sequence"/>
</dbReference>
<dbReference type="VEuPathDB" id="VectorBase:PPAI003281"/>
<evidence type="ECO:0008006" key="6">
    <source>
        <dbReference type="Google" id="ProtNLM"/>
    </source>
</evidence>
<dbReference type="VEuPathDB" id="VectorBase:PPAPM1_000282"/>
<keyword evidence="2" id="KW-0560">Oxidoreductase</keyword>
<dbReference type="PANTHER" id="PTHR44229">
    <property type="entry name" value="15-HYDROXYPROSTAGLANDIN DEHYDROGENASE [NAD(+)]"/>
    <property type="match status" value="1"/>
</dbReference>
<reference evidence="4" key="1">
    <citation type="submission" date="2022-08" db="UniProtKB">
        <authorList>
            <consortium name="EnsemblMetazoa"/>
        </authorList>
    </citation>
    <scope>IDENTIFICATION</scope>
    <source>
        <strain evidence="4">Israel</strain>
    </source>
</reference>
<accession>A0A1B0GMT5</accession>
<evidence type="ECO:0000313" key="4">
    <source>
        <dbReference type="EnsemblMetazoa" id="PPAI003281-PA"/>
    </source>
</evidence>
<dbReference type="PRINTS" id="PR00080">
    <property type="entry name" value="SDRFAMILY"/>
</dbReference>
<dbReference type="GO" id="GO:0016616">
    <property type="term" value="F:oxidoreductase activity, acting on the CH-OH group of donors, NAD or NADP as acceptor"/>
    <property type="evidence" value="ECO:0007669"/>
    <property type="project" value="TreeGrafter"/>
</dbReference>
<comment type="similarity">
    <text evidence="1 3">Belongs to the short-chain dehydrogenases/reductases (SDR) family.</text>
</comment>
<dbReference type="PROSITE" id="PS00061">
    <property type="entry name" value="ADH_SHORT"/>
    <property type="match status" value="1"/>
</dbReference>
<dbReference type="EMBL" id="AJVK01003746">
    <property type="status" value="NOT_ANNOTATED_CDS"/>
    <property type="molecule type" value="Genomic_DNA"/>
</dbReference>
<dbReference type="Gene3D" id="3.40.50.720">
    <property type="entry name" value="NAD(P)-binding Rossmann-like Domain"/>
    <property type="match status" value="1"/>
</dbReference>
<name>A0A1B0GMT5_PHLPP</name>
<dbReference type="Pfam" id="PF00106">
    <property type="entry name" value="adh_short"/>
    <property type="match status" value="1"/>
</dbReference>
<dbReference type="InterPro" id="IPR036291">
    <property type="entry name" value="NAD(P)-bd_dom_sf"/>
</dbReference>
<dbReference type="AlphaFoldDB" id="A0A1B0GMT5"/>
<dbReference type="GO" id="GO:0005737">
    <property type="term" value="C:cytoplasm"/>
    <property type="evidence" value="ECO:0007669"/>
    <property type="project" value="TreeGrafter"/>
</dbReference>
<dbReference type="EnsemblMetazoa" id="PPAI003281-RA">
    <property type="protein sequence ID" value="PPAI003281-PA"/>
    <property type="gene ID" value="PPAI003281"/>
</dbReference>
<evidence type="ECO:0000313" key="5">
    <source>
        <dbReference type="Proteomes" id="UP000092462"/>
    </source>
</evidence>
<dbReference type="SUPFAM" id="SSF51735">
    <property type="entry name" value="NAD(P)-binding Rossmann-fold domains"/>
    <property type="match status" value="1"/>
</dbReference>
<organism evidence="4 5">
    <name type="scientific">Phlebotomus papatasi</name>
    <name type="common">Sandfly</name>
    <dbReference type="NCBI Taxonomy" id="29031"/>
    <lineage>
        <taxon>Eukaryota</taxon>
        <taxon>Metazoa</taxon>
        <taxon>Ecdysozoa</taxon>
        <taxon>Arthropoda</taxon>
        <taxon>Hexapoda</taxon>
        <taxon>Insecta</taxon>
        <taxon>Pterygota</taxon>
        <taxon>Neoptera</taxon>
        <taxon>Endopterygota</taxon>
        <taxon>Diptera</taxon>
        <taxon>Nematocera</taxon>
        <taxon>Psychodoidea</taxon>
        <taxon>Psychodidae</taxon>
        <taxon>Phlebotomus</taxon>
        <taxon>Phlebotomus</taxon>
    </lineage>
</organism>
<dbReference type="PANTHER" id="PTHR44229:SF8">
    <property type="entry name" value="ALCOHOL DEHYDROGENASE-RELATED"/>
    <property type="match status" value="1"/>
</dbReference>
<evidence type="ECO:0000256" key="3">
    <source>
        <dbReference type="RuleBase" id="RU000363"/>
    </source>
</evidence>
<dbReference type="InterPro" id="IPR020904">
    <property type="entry name" value="Sc_DH/Rdtase_CS"/>
</dbReference>
<evidence type="ECO:0000256" key="2">
    <source>
        <dbReference type="ARBA" id="ARBA00023002"/>
    </source>
</evidence>
<proteinExistence type="inferred from homology"/>
<protein>
    <recommendedName>
        <fullName evidence="6">Alcohol dehydrogenase</fullName>
    </recommendedName>
</protein>
<sequence length="263" mass="28642">IFTVTTFLENKSALVTGASGAIGGAICEELLKNGIKYLAVLDMNSQEPKILSDWKKTYPSVSIKYFQVDVTSHEELEKCFSEFTKTIPSLDIVVNCAGIFDESLYRKVIEVNLIGVIACTSLATEHMKINKGNEGSRIILNVSSAAGLIPFSTFPTYSASKHGVVAYTRAVAHGLRDLGIKFLNLCPGATESKLLDKNYINDYTAIASQEELDAKKQTMMALTQSPSVVSRAAVKIMQEGENGSTWVVKCGELTEAVLPEVRF</sequence>
<evidence type="ECO:0000256" key="1">
    <source>
        <dbReference type="ARBA" id="ARBA00006484"/>
    </source>
</evidence>
<dbReference type="PRINTS" id="PR00081">
    <property type="entry name" value="GDHRDH"/>
</dbReference>
<keyword evidence="5" id="KW-1185">Reference proteome</keyword>